<dbReference type="NCBIfam" id="TIGR03534">
    <property type="entry name" value="RF_mod_PrmC"/>
    <property type="match status" value="1"/>
</dbReference>
<dbReference type="GO" id="GO:0102559">
    <property type="term" value="F:peptide chain release factor N(5)-glutamine methyltransferase activity"/>
    <property type="evidence" value="ECO:0007669"/>
    <property type="project" value="UniProtKB-EC"/>
</dbReference>
<dbReference type="GO" id="GO:0003676">
    <property type="term" value="F:nucleic acid binding"/>
    <property type="evidence" value="ECO:0007669"/>
    <property type="project" value="InterPro"/>
</dbReference>
<keyword evidence="4" id="KW-0949">S-adenosyl-L-methionine</keyword>
<dbReference type="Gene3D" id="3.40.50.150">
    <property type="entry name" value="Vaccinia Virus protein VP39"/>
    <property type="match status" value="1"/>
</dbReference>
<dbReference type="EC" id="2.1.1.297" evidence="1"/>
<dbReference type="InterPro" id="IPR050320">
    <property type="entry name" value="N5-glutamine_MTase"/>
</dbReference>
<dbReference type="Pfam" id="PF05175">
    <property type="entry name" value="MTS"/>
    <property type="match status" value="1"/>
</dbReference>
<dbReference type="Gene3D" id="1.10.8.10">
    <property type="entry name" value="DNA helicase RuvA subunit, C-terminal domain"/>
    <property type="match status" value="1"/>
</dbReference>
<gene>
    <name evidence="8" type="ORF">Sdiek1_1885</name>
</gene>
<reference evidence="9" key="1">
    <citation type="submission" date="2017-05" db="EMBL/GenBank/DDBJ databases">
        <title>Dechlorination kinetics govern the competition between two new strains of the genus Sulfurospirillum.</title>
        <authorList>
            <person name="Buttet G.F."/>
            <person name="Murray A.M."/>
            <person name="Goris T."/>
            <person name="Burion M."/>
            <person name="Lin B."/>
            <person name="Rolle M."/>
            <person name="Maillard J."/>
        </authorList>
    </citation>
    <scope>NUCLEOTIDE SEQUENCE [LARGE SCALE GENOMIC DNA]</scope>
    <source>
        <strain evidence="9">SL2-1</strain>
    </source>
</reference>
<protein>
    <recommendedName>
        <fullName evidence="1">peptide chain release factor N(5)-glutamine methyltransferase</fullName>
        <ecNumber evidence="1">2.1.1.297</ecNumber>
    </recommendedName>
</protein>
<dbReference type="InterPro" id="IPR040758">
    <property type="entry name" value="PrmC_N"/>
</dbReference>
<dbReference type="CDD" id="cd02440">
    <property type="entry name" value="AdoMet_MTases"/>
    <property type="match status" value="1"/>
</dbReference>
<evidence type="ECO:0000259" key="6">
    <source>
        <dbReference type="Pfam" id="PF05175"/>
    </source>
</evidence>
<dbReference type="InterPro" id="IPR019874">
    <property type="entry name" value="RF_methyltr_PrmC"/>
</dbReference>
<dbReference type="KEGG" id="suls:Sdiek1_1885"/>
<evidence type="ECO:0000256" key="5">
    <source>
        <dbReference type="ARBA" id="ARBA00048391"/>
    </source>
</evidence>
<evidence type="ECO:0000256" key="4">
    <source>
        <dbReference type="ARBA" id="ARBA00022691"/>
    </source>
</evidence>
<evidence type="ECO:0000256" key="3">
    <source>
        <dbReference type="ARBA" id="ARBA00022679"/>
    </source>
</evidence>
<dbReference type="PROSITE" id="PS00092">
    <property type="entry name" value="N6_MTASE"/>
    <property type="match status" value="1"/>
</dbReference>
<dbReference type="InterPro" id="IPR029063">
    <property type="entry name" value="SAM-dependent_MTases_sf"/>
</dbReference>
<evidence type="ECO:0000256" key="2">
    <source>
        <dbReference type="ARBA" id="ARBA00022603"/>
    </source>
</evidence>
<dbReference type="SUPFAM" id="SSF53335">
    <property type="entry name" value="S-adenosyl-L-methionine-dependent methyltransferases"/>
    <property type="match status" value="1"/>
</dbReference>
<dbReference type="Proteomes" id="UP000196005">
    <property type="component" value="Chromosome"/>
</dbReference>
<evidence type="ECO:0000256" key="1">
    <source>
        <dbReference type="ARBA" id="ARBA00012771"/>
    </source>
</evidence>
<dbReference type="PANTHER" id="PTHR18895:SF74">
    <property type="entry name" value="MTRF1L RELEASE FACTOR GLUTAMINE METHYLTRANSFERASE"/>
    <property type="match status" value="1"/>
</dbReference>
<dbReference type="PANTHER" id="PTHR18895">
    <property type="entry name" value="HEMK METHYLTRANSFERASE"/>
    <property type="match status" value="1"/>
</dbReference>
<accession>A0A1Y0HNU5</accession>
<evidence type="ECO:0000313" key="9">
    <source>
        <dbReference type="Proteomes" id="UP000196005"/>
    </source>
</evidence>
<proteinExistence type="predicted"/>
<dbReference type="InterPro" id="IPR007848">
    <property type="entry name" value="Small_mtfrase_dom"/>
</dbReference>
<dbReference type="Pfam" id="PF17827">
    <property type="entry name" value="PrmC_N"/>
    <property type="match status" value="1"/>
</dbReference>
<evidence type="ECO:0000259" key="7">
    <source>
        <dbReference type="Pfam" id="PF17827"/>
    </source>
</evidence>
<dbReference type="GO" id="GO:0032259">
    <property type="term" value="P:methylation"/>
    <property type="evidence" value="ECO:0007669"/>
    <property type="project" value="UniProtKB-KW"/>
</dbReference>
<name>A0A1Y0HNU5_9BACT</name>
<keyword evidence="3 8" id="KW-0808">Transferase</keyword>
<organism evidence="8 9">
    <name type="scientific">Sulfurospirillum diekertiae</name>
    <dbReference type="NCBI Taxonomy" id="1854492"/>
    <lineage>
        <taxon>Bacteria</taxon>
        <taxon>Pseudomonadati</taxon>
        <taxon>Campylobacterota</taxon>
        <taxon>Epsilonproteobacteria</taxon>
        <taxon>Campylobacterales</taxon>
        <taxon>Sulfurospirillaceae</taxon>
        <taxon>Sulfurospirillum</taxon>
    </lineage>
</organism>
<keyword evidence="2 8" id="KW-0489">Methyltransferase</keyword>
<feature type="domain" description="Release factor glutamine methyltransferase N-terminal" evidence="7">
    <location>
        <begin position="10"/>
        <end position="77"/>
    </location>
</feature>
<dbReference type="EMBL" id="CP021416">
    <property type="protein sequence ID" value="ARU49044.1"/>
    <property type="molecule type" value="Genomic_DNA"/>
</dbReference>
<sequence>MKVKHLRIKELLAQSAEQLREVTDIPQKEAMILLSEVLGAEISWLISHSEDEIGENKRLKELLQRRKNHEPLEYILGRASFYGRVFDVDTRVLIPRPETEILVDKAMSLAKELSPNAHIVEIGCGSGIISIMLSLLLPHARLTAVDISSEALHVSKHNAQKHGVSDKIAFLEGSYLDSVSGEIDMIVSNPPYIANEEPLGIGLSFEPSLALYGGIKGDEMLCHIIDLFQERKAKVLVCEMGYDQRNAICQYVEKKGLAVDFYKDLAGLDRGFWIKE</sequence>
<comment type="catalytic activity">
    <reaction evidence="5">
        <text>L-glutaminyl-[peptide chain release factor] + S-adenosyl-L-methionine = N(5)-methyl-L-glutaminyl-[peptide chain release factor] + S-adenosyl-L-homocysteine + H(+)</text>
        <dbReference type="Rhea" id="RHEA:42896"/>
        <dbReference type="Rhea" id="RHEA-COMP:10271"/>
        <dbReference type="Rhea" id="RHEA-COMP:10272"/>
        <dbReference type="ChEBI" id="CHEBI:15378"/>
        <dbReference type="ChEBI" id="CHEBI:30011"/>
        <dbReference type="ChEBI" id="CHEBI:57856"/>
        <dbReference type="ChEBI" id="CHEBI:59789"/>
        <dbReference type="ChEBI" id="CHEBI:61891"/>
        <dbReference type="EC" id="2.1.1.297"/>
    </reaction>
</comment>
<feature type="domain" description="Methyltransferase small" evidence="6">
    <location>
        <begin position="109"/>
        <end position="196"/>
    </location>
</feature>
<evidence type="ECO:0000313" key="8">
    <source>
        <dbReference type="EMBL" id="ARU49044.1"/>
    </source>
</evidence>
<dbReference type="InterPro" id="IPR002052">
    <property type="entry name" value="DNA_methylase_N6_adenine_CS"/>
</dbReference>
<dbReference type="AlphaFoldDB" id="A0A1Y0HNU5"/>
<keyword evidence="9" id="KW-1185">Reference proteome</keyword>
<dbReference type="NCBIfam" id="TIGR00536">
    <property type="entry name" value="hemK_fam"/>
    <property type="match status" value="1"/>
</dbReference>
<dbReference type="InterPro" id="IPR004556">
    <property type="entry name" value="HemK-like"/>
</dbReference>